<proteinExistence type="predicted"/>
<gene>
    <name evidence="2" type="ORF">BRADI_3g41735v3</name>
</gene>
<dbReference type="EnsemblPlants" id="PNT68517">
    <property type="protein sequence ID" value="PNT68517"/>
    <property type="gene ID" value="BRADI_3g41735v3"/>
</dbReference>
<reference evidence="2 3" key="1">
    <citation type="journal article" date="2010" name="Nature">
        <title>Genome sequencing and analysis of the model grass Brachypodium distachyon.</title>
        <authorList>
            <consortium name="International Brachypodium Initiative"/>
        </authorList>
    </citation>
    <scope>NUCLEOTIDE SEQUENCE [LARGE SCALE GENOMIC DNA]</scope>
    <source>
        <strain evidence="2 3">Bd21</strain>
    </source>
</reference>
<dbReference type="EMBL" id="CM000882">
    <property type="protein sequence ID" value="PNT68517.1"/>
    <property type="molecule type" value="Genomic_DNA"/>
</dbReference>
<dbReference type="AlphaFoldDB" id="A0A2K2D2J9"/>
<sequence>MKKLNKKAVTLITPPPSWDENCRALPGAAAYDQQLAARVLLQPSNSSRSLSRHPAARRCRCLRPTTCSSPRLPMSSSPRLPPTTNGLPPAYKISARRRLRPRLRPAAPSSTRGVHSVAGRWNWRFHTV</sequence>
<evidence type="ECO:0000313" key="2">
    <source>
        <dbReference type="EMBL" id="PNT68517.1"/>
    </source>
</evidence>
<name>A0A2K2D2J9_BRADI</name>
<feature type="region of interest" description="Disordered" evidence="1">
    <location>
        <begin position="67"/>
        <end position="90"/>
    </location>
</feature>
<feature type="compositionally biased region" description="Low complexity" evidence="1">
    <location>
        <begin position="68"/>
        <end position="78"/>
    </location>
</feature>
<evidence type="ECO:0000313" key="3">
    <source>
        <dbReference type="EnsemblPlants" id="PNT68517"/>
    </source>
</evidence>
<dbReference type="Gramene" id="PNT68517">
    <property type="protein sequence ID" value="PNT68517"/>
    <property type="gene ID" value="BRADI_3g41735v3"/>
</dbReference>
<evidence type="ECO:0000313" key="4">
    <source>
        <dbReference type="Proteomes" id="UP000008810"/>
    </source>
</evidence>
<organism evidence="2">
    <name type="scientific">Brachypodium distachyon</name>
    <name type="common">Purple false brome</name>
    <name type="synonym">Trachynia distachya</name>
    <dbReference type="NCBI Taxonomy" id="15368"/>
    <lineage>
        <taxon>Eukaryota</taxon>
        <taxon>Viridiplantae</taxon>
        <taxon>Streptophyta</taxon>
        <taxon>Embryophyta</taxon>
        <taxon>Tracheophyta</taxon>
        <taxon>Spermatophyta</taxon>
        <taxon>Magnoliopsida</taxon>
        <taxon>Liliopsida</taxon>
        <taxon>Poales</taxon>
        <taxon>Poaceae</taxon>
        <taxon>BOP clade</taxon>
        <taxon>Pooideae</taxon>
        <taxon>Stipodae</taxon>
        <taxon>Brachypodieae</taxon>
        <taxon>Brachypodium</taxon>
    </lineage>
</organism>
<accession>A0A2K2D2J9</accession>
<dbReference type="Proteomes" id="UP000008810">
    <property type="component" value="Chromosome 3"/>
</dbReference>
<reference evidence="3" key="3">
    <citation type="submission" date="2018-08" db="UniProtKB">
        <authorList>
            <consortium name="EnsemblPlants"/>
        </authorList>
    </citation>
    <scope>IDENTIFICATION</scope>
    <source>
        <strain evidence="3">cv. Bd21</strain>
    </source>
</reference>
<reference evidence="2" key="2">
    <citation type="submission" date="2017-06" db="EMBL/GenBank/DDBJ databases">
        <title>WGS assembly of Brachypodium distachyon.</title>
        <authorList>
            <consortium name="The International Brachypodium Initiative"/>
            <person name="Lucas S."/>
            <person name="Harmon-Smith M."/>
            <person name="Lail K."/>
            <person name="Tice H."/>
            <person name="Grimwood J."/>
            <person name="Bruce D."/>
            <person name="Barry K."/>
            <person name="Shu S."/>
            <person name="Lindquist E."/>
            <person name="Wang M."/>
            <person name="Pitluck S."/>
            <person name="Vogel J.P."/>
            <person name="Garvin D.F."/>
            <person name="Mockler T.C."/>
            <person name="Schmutz J."/>
            <person name="Rokhsar D."/>
            <person name="Bevan M.W."/>
        </authorList>
    </citation>
    <scope>NUCLEOTIDE SEQUENCE</scope>
    <source>
        <strain evidence="2">Bd21</strain>
    </source>
</reference>
<protein>
    <submittedName>
        <fullName evidence="2 3">Uncharacterized protein</fullName>
    </submittedName>
</protein>
<dbReference type="InParanoid" id="A0A2K2D2J9"/>
<evidence type="ECO:0000256" key="1">
    <source>
        <dbReference type="SAM" id="MobiDB-lite"/>
    </source>
</evidence>
<keyword evidence="4" id="KW-1185">Reference proteome</keyword>